<gene>
    <name evidence="6" type="primary">resA_3</name>
    <name evidence="6" type="ORF">LMG31841_01848</name>
</gene>
<keyword evidence="4" id="KW-0472">Membrane</keyword>
<dbReference type="PROSITE" id="PS00194">
    <property type="entry name" value="THIOREDOXIN_1"/>
    <property type="match status" value="1"/>
</dbReference>
<keyword evidence="2" id="KW-0201">Cytochrome c-type biogenesis</keyword>
<proteinExistence type="predicted"/>
<dbReference type="InterPro" id="IPR013740">
    <property type="entry name" value="Redoxin"/>
</dbReference>
<feature type="transmembrane region" description="Helical" evidence="4">
    <location>
        <begin position="119"/>
        <end position="139"/>
    </location>
</feature>
<evidence type="ECO:0000313" key="6">
    <source>
        <dbReference type="EMBL" id="CAG4894113.1"/>
    </source>
</evidence>
<comment type="subcellular location">
    <subcellularLocation>
        <location evidence="1">Cell envelope</location>
    </subcellularLocation>
</comment>
<accession>A0A9N8RUC0</accession>
<name>A0A9N8RUC0_9BURK</name>
<evidence type="ECO:0000259" key="5">
    <source>
        <dbReference type="PROSITE" id="PS51352"/>
    </source>
</evidence>
<dbReference type="InterPro" id="IPR017937">
    <property type="entry name" value="Thioredoxin_CS"/>
</dbReference>
<dbReference type="PROSITE" id="PS51352">
    <property type="entry name" value="THIOREDOXIN_2"/>
    <property type="match status" value="1"/>
</dbReference>
<dbReference type="Proteomes" id="UP000789704">
    <property type="component" value="Unassembled WGS sequence"/>
</dbReference>
<dbReference type="CDD" id="cd02966">
    <property type="entry name" value="TlpA_like_family"/>
    <property type="match status" value="1"/>
</dbReference>
<feature type="transmembrane region" description="Helical" evidence="4">
    <location>
        <begin position="96"/>
        <end position="112"/>
    </location>
</feature>
<keyword evidence="4" id="KW-1133">Transmembrane helix</keyword>
<dbReference type="SUPFAM" id="SSF52833">
    <property type="entry name" value="Thioredoxin-like"/>
    <property type="match status" value="1"/>
</dbReference>
<dbReference type="Gene3D" id="3.40.30.10">
    <property type="entry name" value="Glutaredoxin"/>
    <property type="match status" value="1"/>
</dbReference>
<protein>
    <submittedName>
        <fullName evidence="6">Thiol-disulfide oxidoreductase ResA</fullName>
    </submittedName>
</protein>
<evidence type="ECO:0000256" key="4">
    <source>
        <dbReference type="SAM" id="Phobius"/>
    </source>
</evidence>
<organism evidence="6 7">
    <name type="scientific">Paraburkholderia saeva</name>
    <dbReference type="NCBI Taxonomy" id="2777537"/>
    <lineage>
        <taxon>Bacteria</taxon>
        <taxon>Pseudomonadati</taxon>
        <taxon>Pseudomonadota</taxon>
        <taxon>Betaproteobacteria</taxon>
        <taxon>Burkholderiales</taxon>
        <taxon>Burkholderiaceae</taxon>
        <taxon>Paraburkholderia</taxon>
    </lineage>
</organism>
<dbReference type="InterPro" id="IPR036249">
    <property type="entry name" value="Thioredoxin-like_sf"/>
</dbReference>
<reference evidence="6" key="1">
    <citation type="submission" date="2021-04" db="EMBL/GenBank/DDBJ databases">
        <authorList>
            <person name="Vanwijnsberghe S."/>
        </authorList>
    </citation>
    <scope>NUCLEOTIDE SEQUENCE</scope>
    <source>
        <strain evidence="6">LMG 31841</strain>
    </source>
</reference>
<evidence type="ECO:0000256" key="3">
    <source>
        <dbReference type="ARBA" id="ARBA00023284"/>
    </source>
</evidence>
<dbReference type="EMBL" id="CAJQZC010000003">
    <property type="protein sequence ID" value="CAG4894113.1"/>
    <property type="molecule type" value="Genomic_DNA"/>
</dbReference>
<keyword evidence="3" id="KW-0676">Redox-active center</keyword>
<dbReference type="InterPro" id="IPR050553">
    <property type="entry name" value="Thioredoxin_ResA/DsbE_sf"/>
</dbReference>
<dbReference type="PANTHER" id="PTHR42852:SF18">
    <property type="entry name" value="CHROMOSOME UNDETERMINED SCAFFOLD_47, WHOLE GENOME SHOTGUN SEQUENCE"/>
    <property type="match status" value="1"/>
</dbReference>
<sequence length="287" mass="30623">MRWELLFERPGARGWSLNIGPFAFPVAPLILFLSIAIAVVVARLVGRDAREAESAVLVMAAVGLLVARLSFVGHYLPACSDNWLKMLDFRDLGFDRVPGVVAGALVLLWIVMRRAHLRHATLVAAVVGVASWSVATAAAGTAKASELLPAVNVTDTKGEVQSLARNDGKPLVVNLWTSWCAPCRGEMPVLAEAQRNFPGVDVVFANQGESLEAVNGFLKTQALSLHNLVLDPSLAVARATGARAFPTTLFYDENGKLLAAHLGPFSRATFQQALETLYPSAAAGASR</sequence>
<dbReference type="GO" id="GO:0017004">
    <property type="term" value="P:cytochrome complex assembly"/>
    <property type="evidence" value="ECO:0007669"/>
    <property type="project" value="UniProtKB-KW"/>
</dbReference>
<keyword evidence="4" id="KW-0812">Transmembrane</keyword>
<dbReference type="GO" id="GO:0030313">
    <property type="term" value="C:cell envelope"/>
    <property type="evidence" value="ECO:0007669"/>
    <property type="project" value="UniProtKB-SubCell"/>
</dbReference>
<dbReference type="PANTHER" id="PTHR42852">
    <property type="entry name" value="THIOL:DISULFIDE INTERCHANGE PROTEIN DSBE"/>
    <property type="match status" value="1"/>
</dbReference>
<evidence type="ECO:0000256" key="1">
    <source>
        <dbReference type="ARBA" id="ARBA00004196"/>
    </source>
</evidence>
<dbReference type="GO" id="GO:0015036">
    <property type="term" value="F:disulfide oxidoreductase activity"/>
    <property type="evidence" value="ECO:0007669"/>
    <property type="project" value="UniProtKB-ARBA"/>
</dbReference>
<comment type="caution">
    <text evidence="6">The sequence shown here is derived from an EMBL/GenBank/DDBJ whole genome shotgun (WGS) entry which is preliminary data.</text>
</comment>
<evidence type="ECO:0000313" key="7">
    <source>
        <dbReference type="Proteomes" id="UP000789704"/>
    </source>
</evidence>
<feature type="transmembrane region" description="Helical" evidence="4">
    <location>
        <begin position="22"/>
        <end position="42"/>
    </location>
</feature>
<keyword evidence="7" id="KW-1185">Reference proteome</keyword>
<dbReference type="Pfam" id="PF08534">
    <property type="entry name" value="Redoxin"/>
    <property type="match status" value="1"/>
</dbReference>
<dbReference type="InterPro" id="IPR013766">
    <property type="entry name" value="Thioredoxin_domain"/>
</dbReference>
<feature type="transmembrane region" description="Helical" evidence="4">
    <location>
        <begin position="54"/>
        <end position="76"/>
    </location>
</feature>
<feature type="domain" description="Thioredoxin" evidence="5">
    <location>
        <begin position="142"/>
        <end position="279"/>
    </location>
</feature>
<evidence type="ECO:0000256" key="2">
    <source>
        <dbReference type="ARBA" id="ARBA00022748"/>
    </source>
</evidence>
<dbReference type="AlphaFoldDB" id="A0A9N8RUC0"/>